<keyword evidence="8" id="KW-1185">Reference proteome</keyword>
<dbReference type="InterPro" id="IPR021858">
    <property type="entry name" value="Fun_TF"/>
</dbReference>
<evidence type="ECO:0000313" key="8">
    <source>
        <dbReference type="Proteomes" id="UP000001745"/>
    </source>
</evidence>
<dbReference type="InterPro" id="IPR053157">
    <property type="entry name" value="Sterol_Uptake_Regulator"/>
</dbReference>
<dbReference type="GO" id="GO:0003677">
    <property type="term" value="F:DNA binding"/>
    <property type="evidence" value="ECO:0007669"/>
    <property type="project" value="UniProtKB-KW"/>
</dbReference>
<dbReference type="Pfam" id="PF00172">
    <property type="entry name" value="Zn_clus"/>
    <property type="match status" value="1"/>
</dbReference>
<dbReference type="eggNOG" id="ENOG502SNQY">
    <property type="taxonomic scope" value="Eukaryota"/>
</dbReference>
<dbReference type="AlphaFoldDB" id="B8MQD3"/>
<dbReference type="PANTHER" id="PTHR47784:SF7">
    <property type="entry name" value="ZN(II)2CYS6 TRANSCRIPTION FACTOR (EUROFUNG)"/>
    <property type="match status" value="1"/>
</dbReference>
<keyword evidence="4" id="KW-0539">Nucleus</keyword>
<keyword evidence="3" id="KW-0804">Transcription</keyword>
<dbReference type="SUPFAM" id="SSF57701">
    <property type="entry name" value="Zn2/Cys6 DNA-binding domain"/>
    <property type="match status" value="1"/>
</dbReference>
<name>B8MQD3_TALSN</name>
<evidence type="ECO:0000256" key="5">
    <source>
        <dbReference type="SAM" id="MobiDB-lite"/>
    </source>
</evidence>
<dbReference type="Pfam" id="PF11951">
    <property type="entry name" value="Fungal_trans_2"/>
    <property type="match status" value="1"/>
</dbReference>
<dbReference type="VEuPathDB" id="FungiDB:TSTA_058240"/>
<organism evidence="7 8">
    <name type="scientific">Talaromyces stipitatus (strain ATCC 10500 / CBS 375.48 / QM 6759 / NRRL 1006)</name>
    <name type="common">Penicillium stipitatum</name>
    <dbReference type="NCBI Taxonomy" id="441959"/>
    <lineage>
        <taxon>Eukaryota</taxon>
        <taxon>Fungi</taxon>
        <taxon>Dikarya</taxon>
        <taxon>Ascomycota</taxon>
        <taxon>Pezizomycotina</taxon>
        <taxon>Eurotiomycetes</taxon>
        <taxon>Eurotiomycetidae</taxon>
        <taxon>Eurotiales</taxon>
        <taxon>Trichocomaceae</taxon>
        <taxon>Talaromyces</taxon>
        <taxon>Talaromyces sect. Talaromyces</taxon>
    </lineage>
</organism>
<sequence length="425" mass="48630">MVLSEVQPSRTIRPHTKSRQGCLNCKARRVKCQETRPQPYYNCASRSVECVYPPENQLGRRRNGSRRNSDRKGPSRLDSLSSTSTIRQDSAPSEVELRSHSFTSPNTFIGEDFRFFHHFLITAYPHLPFQSEELWKTSLPAYAHECPHLMHAILCLGASHLSLISPKGDTYTTLAVEHLGSALTTGDRCTRTELDLILATTYALTFQASYMIGGLTDFAFMVRGCAIITRHILNQYQRSEMFDLLMPEDVYAHVWPRLSAEPCYNPEILDTCIQTLESLQPLLQQDSHQLTYQAISSTYRTMKISAREGFIAFTFVYSSWEHMSNQEFMDFLDTSNHVSSLLLLHFVTVTIMMRPVFGMLRPSILETSKDALANHQWGANIYESLPEEFRGFVEWQYRFIAADKACIESEGTIHAIHHNNDHLML</sequence>
<protein>
    <submittedName>
        <fullName evidence="7">C6 transcription factor, putative</fullName>
    </submittedName>
</protein>
<dbReference type="HOGENOM" id="CLU_027371_1_1_1"/>
<dbReference type="Gene3D" id="4.10.240.10">
    <property type="entry name" value="Zn(2)-C6 fungal-type DNA-binding domain"/>
    <property type="match status" value="1"/>
</dbReference>
<dbReference type="PROSITE" id="PS50048">
    <property type="entry name" value="ZN2_CY6_FUNGAL_2"/>
    <property type="match status" value="1"/>
</dbReference>
<dbReference type="Proteomes" id="UP000001745">
    <property type="component" value="Unassembled WGS sequence"/>
</dbReference>
<dbReference type="RefSeq" id="XP_002487446.1">
    <property type="nucleotide sequence ID" value="XM_002487401.1"/>
</dbReference>
<evidence type="ECO:0000256" key="1">
    <source>
        <dbReference type="ARBA" id="ARBA00023015"/>
    </source>
</evidence>
<dbReference type="GO" id="GO:0008270">
    <property type="term" value="F:zinc ion binding"/>
    <property type="evidence" value="ECO:0007669"/>
    <property type="project" value="InterPro"/>
</dbReference>
<dbReference type="InterPro" id="IPR036864">
    <property type="entry name" value="Zn2-C6_fun-type_DNA-bd_sf"/>
</dbReference>
<dbReference type="PhylomeDB" id="B8MQD3"/>
<reference evidence="8" key="1">
    <citation type="journal article" date="2015" name="Genome Announc.">
        <title>Genome sequence of the AIDS-associated pathogen Penicillium marneffei (ATCC18224) and its near taxonomic relative Talaromyces stipitatus (ATCC10500).</title>
        <authorList>
            <person name="Nierman W.C."/>
            <person name="Fedorova-Abrams N.D."/>
            <person name="Andrianopoulos A."/>
        </authorList>
    </citation>
    <scope>NUCLEOTIDE SEQUENCE [LARGE SCALE GENOMIC DNA]</scope>
    <source>
        <strain evidence="8">ATCC 10500 / CBS 375.48 / QM 6759 / NRRL 1006</strain>
    </source>
</reference>
<accession>B8MQD3</accession>
<evidence type="ECO:0000259" key="6">
    <source>
        <dbReference type="PROSITE" id="PS50048"/>
    </source>
</evidence>
<gene>
    <name evidence="7" type="ORF">TSTA_058240</name>
</gene>
<feature type="region of interest" description="Disordered" evidence="5">
    <location>
        <begin position="54"/>
        <end position="97"/>
    </location>
</feature>
<dbReference type="OMA" id="QETHPAC"/>
<dbReference type="InParanoid" id="B8MQD3"/>
<dbReference type="PANTHER" id="PTHR47784">
    <property type="entry name" value="STEROL UPTAKE CONTROL PROTEIN 2"/>
    <property type="match status" value="1"/>
</dbReference>
<keyword evidence="1" id="KW-0805">Transcription regulation</keyword>
<dbReference type="CDD" id="cd00067">
    <property type="entry name" value="GAL4"/>
    <property type="match status" value="1"/>
</dbReference>
<proteinExistence type="predicted"/>
<evidence type="ECO:0000313" key="7">
    <source>
        <dbReference type="EMBL" id="EED13335.1"/>
    </source>
</evidence>
<dbReference type="GO" id="GO:0001228">
    <property type="term" value="F:DNA-binding transcription activator activity, RNA polymerase II-specific"/>
    <property type="evidence" value="ECO:0007669"/>
    <property type="project" value="TreeGrafter"/>
</dbReference>
<evidence type="ECO:0000256" key="2">
    <source>
        <dbReference type="ARBA" id="ARBA00023125"/>
    </source>
</evidence>
<dbReference type="OrthoDB" id="416217at2759"/>
<evidence type="ECO:0000256" key="3">
    <source>
        <dbReference type="ARBA" id="ARBA00023163"/>
    </source>
</evidence>
<feature type="compositionally biased region" description="Polar residues" evidence="5">
    <location>
        <begin position="78"/>
        <end position="91"/>
    </location>
</feature>
<dbReference type="SMART" id="SM00066">
    <property type="entry name" value="GAL4"/>
    <property type="match status" value="1"/>
</dbReference>
<dbReference type="STRING" id="441959.B8MQD3"/>
<evidence type="ECO:0000256" key="4">
    <source>
        <dbReference type="ARBA" id="ARBA00023242"/>
    </source>
</evidence>
<feature type="domain" description="Zn(2)-C6 fungal-type" evidence="6">
    <location>
        <begin position="21"/>
        <end position="52"/>
    </location>
</feature>
<dbReference type="GeneID" id="8109245"/>
<dbReference type="InterPro" id="IPR001138">
    <property type="entry name" value="Zn2Cys6_DnaBD"/>
</dbReference>
<dbReference type="EMBL" id="EQ962659">
    <property type="protein sequence ID" value="EED13335.1"/>
    <property type="molecule type" value="Genomic_DNA"/>
</dbReference>
<keyword evidence="2" id="KW-0238">DNA-binding</keyword>